<dbReference type="PANTHER" id="PTHR48097">
    <property type="entry name" value="L-THREONINE ALDOLASE-RELATED"/>
    <property type="match status" value="1"/>
</dbReference>
<feature type="domain" description="Aromatic amino acid beta-eliminating lyase/threonine aldolase" evidence="4">
    <location>
        <begin position="75"/>
        <end position="110"/>
    </location>
</feature>
<dbReference type="InterPro" id="IPR015424">
    <property type="entry name" value="PyrdxlP-dep_Trfase"/>
</dbReference>
<keyword evidence="3" id="KW-0663">Pyridoxal phosphate</keyword>
<gene>
    <name evidence="5" type="ORF">TPAB3V08_LOCUS15846</name>
</gene>
<feature type="non-terminal residue" evidence="5">
    <location>
        <position position="1"/>
    </location>
</feature>
<accession>A0ABN7PM49</accession>
<evidence type="ECO:0000259" key="4">
    <source>
        <dbReference type="Pfam" id="PF01212"/>
    </source>
</evidence>
<evidence type="ECO:0000256" key="3">
    <source>
        <dbReference type="ARBA" id="ARBA00022898"/>
    </source>
</evidence>
<evidence type="ECO:0000313" key="6">
    <source>
        <dbReference type="Proteomes" id="UP001153148"/>
    </source>
</evidence>
<name>A0ABN7PM49_TIMPD</name>
<dbReference type="EMBL" id="CAJPIN010107030">
    <property type="protein sequence ID" value="CAG2068903.1"/>
    <property type="molecule type" value="Genomic_DNA"/>
</dbReference>
<protein>
    <recommendedName>
        <fullName evidence="4">Aromatic amino acid beta-eliminating lyase/threonine aldolase domain-containing protein</fullName>
    </recommendedName>
</protein>
<dbReference type="SUPFAM" id="SSF53383">
    <property type="entry name" value="PLP-dependent transferases"/>
    <property type="match status" value="1"/>
</dbReference>
<dbReference type="Proteomes" id="UP001153148">
    <property type="component" value="Unassembled WGS sequence"/>
</dbReference>
<dbReference type="Gene3D" id="3.40.640.10">
    <property type="entry name" value="Type I PLP-dependent aspartate aminotransferase-like (Major domain)"/>
    <property type="match status" value="1"/>
</dbReference>
<evidence type="ECO:0000313" key="5">
    <source>
        <dbReference type="EMBL" id="CAG2068903.1"/>
    </source>
</evidence>
<reference evidence="5" key="1">
    <citation type="submission" date="2021-03" db="EMBL/GenBank/DDBJ databases">
        <authorList>
            <person name="Tran Van P."/>
        </authorList>
    </citation>
    <scope>NUCLEOTIDE SEQUENCE</scope>
</reference>
<dbReference type="PANTHER" id="PTHR48097:SF9">
    <property type="entry name" value="L-THREONINE ALDOLASE"/>
    <property type="match status" value="1"/>
</dbReference>
<comment type="cofactor">
    <cofactor evidence="1">
        <name>pyridoxal 5'-phosphate</name>
        <dbReference type="ChEBI" id="CHEBI:597326"/>
    </cofactor>
</comment>
<comment type="caution">
    <text evidence="5">The sequence shown here is derived from an EMBL/GenBank/DDBJ whole genome shotgun (WGS) entry which is preliminary data.</text>
</comment>
<organism evidence="5 6">
    <name type="scientific">Timema podura</name>
    <name type="common">Walking stick</name>
    <dbReference type="NCBI Taxonomy" id="61482"/>
    <lineage>
        <taxon>Eukaryota</taxon>
        <taxon>Metazoa</taxon>
        <taxon>Ecdysozoa</taxon>
        <taxon>Arthropoda</taxon>
        <taxon>Hexapoda</taxon>
        <taxon>Insecta</taxon>
        <taxon>Pterygota</taxon>
        <taxon>Neoptera</taxon>
        <taxon>Polyneoptera</taxon>
        <taxon>Phasmatodea</taxon>
        <taxon>Timematodea</taxon>
        <taxon>Timematoidea</taxon>
        <taxon>Timematidae</taxon>
        <taxon>Timema</taxon>
    </lineage>
</organism>
<comment type="similarity">
    <text evidence="2">Belongs to the threonine aldolase family.</text>
</comment>
<evidence type="ECO:0000256" key="2">
    <source>
        <dbReference type="ARBA" id="ARBA00006966"/>
    </source>
</evidence>
<proteinExistence type="inferred from homology"/>
<sequence>SFWLSKATTDNPDSTVCMFVKMNQSSPPVCYMCAWQRVLGQWLSLQRSLFNSSSTLTQISNTTVMTTPTNVRVVDLRSDTLTKPTQEMRRAMFEAEVGDDVYGEDPTVNGTLERRPSALHLQVPPSPTCSKYFKYIV</sequence>
<dbReference type="InterPro" id="IPR001597">
    <property type="entry name" value="ArAA_b-elim_lyase/Thr_aldolase"/>
</dbReference>
<dbReference type="InterPro" id="IPR015421">
    <property type="entry name" value="PyrdxlP-dep_Trfase_major"/>
</dbReference>
<dbReference type="Pfam" id="PF01212">
    <property type="entry name" value="Beta_elim_lyase"/>
    <property type="match status" value="1"/>
</dbReference>
<evidence type="ECO:0000256" key="1">
    <source>
        <dbReference type="ARBA" id="ARBA00001933"/>
    </source>
</evidence>
<keyword evidence="6" id="KW-1185">Reference proteome</keyword>